<feature type="region of interest" description="Disordered" evidence="1">
    <location>
        <begin position="463"/>
        <end position="501"/>
    </location>
</feature>
<dbReference type="InParanoid" id="A0A6I8NCE7"/>
<dbReference type="Bgee" id="ENSOANG00000038729">
    <property type="expression patterns" value="Expressed in fibroblast and 4 other cell types or tissues"/>
</dbReference>
<name>A0A6I8NCE7_ORNAN</name>
<sequence>MAFAAASRTGTPARRTSPAAAPRTRSRARGRRGGRGPRGVRVPARGPRRDPRRDPRPGAGPAQRKLPGGRPTRRAAQRGLGHHQRAGAGGRTHPRPGRRPGPRPAPPQRCRPAAPRPRRGRRGEGPGGPVGRGARAAARRGRREAPAAPGRAGLSAPGGARVPGPRRPAALPGGARPAARPPPRLAGGARLPARPRPAWAVPGPDGAPVPVARLLRARRPAPQLLSLPQVVPSPQVVALPQGVGPLQLLAGGGSPVKVAAAGSALGSGNVHLINTGVGVTALQLPAAAPGNFLLTNPVPGGPILTGMSLHRQTRPHGAPSPPACWSPPSWPPQPPPPPAWPCPSSKSRARARPAEPPPADAASWTPSAGRRPRPGFLPGAPTLGPRGACCPAWPRLRPRAGAGGGARVGGRGAGAGGRGAGGGAVRDGHEAAGSYRWNLFSNRAMAETKSGGFPNPAIPLALAPLGPGATPQFWSSGRGEGSRGGGGQRPPEGPRLSWPPG</sequence>
<feature type="compositionally biased region" description="Basic residues" evidence="1">
    <location>
        <begin position="24"/>
        <end position="35"/>
    </location>
</feature>
<dbReference type="Ensembl" id="ENSOANT00000070803.1">
    <property type="protein sequence ID" value="ENSOANP00000038465.1"/>
    <property type="gene ID" value="ENSOANG00000038729.1"/>
</dbReference>
<feature type="compositionally biased region" description="Low complexity" evidence="1">
    <location>
        <begin position="146"/>
        <end position="178"/>
    </location>
</feature>
<feature type="compositionally biased region" description="Low complexity" evidence="1">
    <location>
        <begin position="185"/>
        <end position="204"/>
    </location>
</feature>
<feature type="compositionally biased region" description="Pro residues" evidence="1">
    <location>
        <begin position="491"/>
        <end position="501"/>
    </location>
</feature>
<accession>A0A6I8NCE7</accession>
<feature type="compositionally biased region" description="Basic residues" evidence="1">
    <location>
        <begin position="71"/>
        <end position="85"/>
    </location>
</feature>
<feature type="region of interest" description="Disordered" evidence="1">
    <location>
        <begin position="1"/>
        <end position="204"/>
    </location>
</feature>
<proteinExistence type="predicted"/>
<reference evidence="2" key="2">
    <citation type="submission" date="2025-08" db="UniProtKB">
        <authorList>
            <consortium name="Ensembl"/>
        </authorList>
    </citation>
    <scope>IDENTIFICATION</scope>
    <source>
        <strain evidence="2">Glennie</strain>
    </source>
</reference>
<feature type="compositionally biased region" description="Low complexity" evidence="1">
    <location>
        <begin position="1"/>
        <end position="23"/>
    </location>
</feature>
<reference evidence="2" key="3">
    <citation type="submission" date="2025-09" db="UniProtKB">
        <authorList>
            <consortium name="Ensembl"/>
        </authorList>
    </citation>
    <scope>IDENTIFICATION</scope>
    <source>
        <strain evidence="2">Glennie</strain>
    </source>
</reference>
<organism evidence="2 3">
    <name type="scientific">Ornithorhynchus anatinus</name>
    <name type="common">Duckbill platypus</name>
    <dbReference type="NCBI Taxonomy" id="9258"/>
    <lineage>
        <taxon>Eukaryota</taxon>
        <taxon>Metazoa</taxon>
        <taxon>Chordata</taxon>
        <taxon>Craniata</taxon>
        <taxon>Vertebrata</taxon>
        <taxon>Euteleostomi</taxon>
        <taxon>Mammalia</taxon>
        <taxon>Monotremata</taxon>
        <taxon>Ornithorhynchidae</taxon>
        <taxon>Ornithorhynchus</taxon>
    </lineage>
</organism>
<dbReference type="OMA" id="GACCPAW"/>
<dbReference type="AlphaFoldDB" id="A0A6I8NCE7"/>
<feature type="compositionally biased region" description="Basic residues" evidence="1">
    <location>
        <begin position="92"/>
        <end position="101"/>
    </location>
</feature>
<evidence type="ECO:0000313" key="3">
    <source>
        <dbReference type="Proteomes" id="UP000002279"/>
    </source>
</evidence>
<feature type="compositionally biased region" description="Gly residues" evidence="1">
    <location>
        <begin position="478"/>
        <end position="488"/>
    </location>
</feature>
<evidence type="ECO:0000256" key="1">
    <source>
        <dbReference type="SAM" id="MobiDB-lite"/>
    </source>
</evidence>
<reference evidence="2 3" key="1">
    <citation type="journal article" date="2008" name="Nature">
        <title>Genome analysis of the platypus reveals unique signatures of evolution.</title>
        <authorList>
            <person name="Warren W.C."/>
            <person name="Hillier L.W."/>
            <person name="Marshall Graves J.A."/>
            <person name="Birney E."/>
            <person name="Ponting C.P."/>
            <person name="Grutzner F."/>
            <person name="Belov K."/>
            <person name="Miller W."/>
            <person name="Clarke L."/>
            <person name="Chinwalla A.T."/>
            <person name="Yang S.P."/>
            <person name="Heger A."/>
            <person name="Locke D.P."/>
            <person name="Miethke P."/>
            <person name="Waters P.D."/>
            <person name="Veyrunes F."/>
            <person name="Fulton L."/>
            <person name="Fulton B."/>
            <person name="Graves T."/>
            <person name="Wallis J."/>
            <person name="Puente X.S."/>
            <person name="Lopez-Otin C."/>
            <person name="Ordonez G.R."/>
            <person name="Eichler E.E."/>
            <person name="Chen L."/>
            <person name="Cheng Z."/>
            <person name="Deakin J.E."/>
            <person name="Alsop A."/>
            <person name="Thompson K."/>
            <person name="Kirby P."/>
            <person name="Papenfuss A.T."/>
            <person name="Wakefield M.J."/>
            <person name="Olender T."/>
            <person name="Lancet D."/>
            <person name="Huttley G.A."/>
            <person name="Smit A.F."/>
            <person name="Pask A."/>
            <person name="Temple-Smith P."/>
            <person name="Batzer M.A."/>
            <person name="Walker J.A."/>
            <person name="Konkel M.K."/>
            <person name="Harris R.S."/>
            <person name="Whittington C.M."/>
            <person name="Wong E.S."/>
            <person name="Gemmell N.J."/>
            <person name="Buschiazzo E."/>
            <person name="Vargas Jentzsch I.M."/>
            <person name="Merkel A."/>
            <person name="Schmitz J."/>
            <person name="Zemann A."/>
            <person name="Churakov G."/>
            <person name="Kriegs J.O."/>
            <person name="Brosius J."/>
            <person name="Murchison E.P."/>
            <person name="Sachidanandam R."/>
            <person name="Smith C."/>
            <person name="Hannon G.J."/>
            <person name="Tsend-Ayush E."/>
            <person name="McMillan D."/>
            <person name="Attenborough R."/>
            <person name="Rens W."/>
            <person name="Ferguson-Smith M."/>
            <person name="Lefevre C.M."/>
            <person name="Sharp J.A."/>
            <person name="Nicholas K.R."/>
            <person name="Ray D.A."/>
            <person name="Kube M."/>
            <person name="Reinhardt R."/>
            <person name="Pringle T.H."/>
            <person name="Taylor J."/>
            <person name="Jones R.C."/>
            <person name="Nixon B."/>
            <person name="Dacheux J.L."/>
            <person name="Niwa H."/>
            <person name="Sekita Y."/>
            <person name="Huang X."/>
            <person name="Stark A."/>
            <person name="Kheradpour P."/>
            <person name="Kellis M."/>
            <person name="Flicek P."/>
            <person name="Chen Y."/>
            <person name="Webber C."/>
            <person name="Hardison R."/>
            <person name="Nelson J."/>
            <person name="Hallsworth-Pepin K."/>
            <person name="Delehaunty K."/>
            <person name="Markovic C."/>
            <person name="Minx P."/>
            <person name="Feng Y."/>
            <person name="Kremitzki C."/>
            <person name="Mitreva M."/>
            <person name="Glasscock J."/>
            <person name="Wylie T."/>
            <person name="Wohldmann P."/>
            <person name="Thiru P."/>
            <person name="Nhan M.N."/>
            <person name="Pohl C.S."/>
            <person name="Smith S.M."/>
            <person name="Hou S."/>
            <person name="Nefedov M."/>
            <person name="de Jong P.J."/>
            <person name="Renfree M.B."/>
            <person name="Mardis E.R."/>
            <person name="Wilson R.K."/>
        </authorList>
    </citation>
    <scope>NUCLEOTIDE SEQUENCE [LARGE SCALE GENOMIC DNA]</scope>
    <source>
        <strain evidence="2 3">Glennie</strain>
    </source>
</reference>
<protein>
    <submittedName>
        <fullName evidence="2">Uncharacterized protein</fullName>
    </submittedName>
</protein>
<feature type="compositionally biased region" description="Basic and acidic residues" evidence="1">
    <location>
        <begin position="47"/>
        <end position="56"/>
    </location>
</feature>
<evidence type="ECO:0000313" key="2">
    <source>
        <dbReference type="Ensembl" id="ENSOANP00000038465.1"/>
    </source>
</evidence>
<dbReference type="Proteomes" id="UP000002279">
    <property type="component" value="Chromosome 5"/>
</dbReference>
<feature type="region of interest" description="Disordered" evidence="1">
    <location>
        <begin position="307"/>
        <end position="384"/>
    </location>
</feature>
<dbReference type="GeneTree" id="ENSGT00940000162237"/>
<feature type="region of interest" description="Disordered" evidence="1">
    <location>
        <begin position="401"/>
        <end position="425"/>
    </location>
</feature>
<feature type="compositionally biased region" description="Pro residues" evidence="1">
    <location>
        <begin position="318"/>
        <end position="341"/>
    </location>
</feature>
<keyword evidence="3" id="KW-1185">Reference proteome</keyword>